<name>A0ABT4VT00_9HYPH</name>
<dbReference type="GO" id="GO:0016787">
    <property type="term" value="F:hydrolase activity"/>
    <property type="evidence" value="ECO:0007669"/>
    <property type="project" value="UniProtKB-KW"/>
</dbReference>
<dbReference type="EMBL" id="JAPJZH010000016">
    <property type="protein sequence ID" value="MDA4847814.1"/>
    <property type="molecule type" value="Genomic_DNA"/>
</dbReference>
<dbReference type="SUPFAM" id="SSF56529">
    <property type="entry name" value="FAH"/>
    <property type="match status" value="1"/>
</dbReference>
<keyword evidence="2" id="KW-0479">Metal-binding</keyword>
<protein>
    <submittedName>
        <fullName evidence="4">Fumarylacetoacetate hydrolase family protein</fullName>
    </submittedName>
</protein>
<dbReference type="RefSeq" id="WP_271091656.1">
    <property type="nucleotide sequence ID" value="NZ_JAPJZH010000016.1"/>
</dbReference>
<comment type="caution">
    <text evidence="4">The sequence shown here is derived from an EMBL/GenBank/DDBJ whole genome shotgun (WGS) entry which is preliminary data.</text>
</comment>
<evidence type="ECO:0000256" key="2">
    <source>
        <dbReference type="ARBA" id="ARBA00022723"/>
    </source>
</evidence>
<dbReference type="Pfam" id="PF01557">
    <property type="entry name" value="FAA_hydrolase"/>
    <property type="match status" value="1"/>
</dbReference>
<evidence type="ECO:0000259" key="3">
    <source>
        <dbReference type="Pfam" id="PF01557"/>
    </source>
</evidence>
<organism evidence="4 5">
    <name type="scientific">Hoeflea poritis</name>
    <dbReference type="NCBI Taxonomy" id="2993659"/>
    <lineage>
        <taxon>Bacteria</taxon>
        <taxon>Pseudomonadati</taxon>
        <taxon>Pseudomonadota</taxon>
        <taxon>Alphaproteobacteria</taxon>
        <taxon>Hyphomicrobiales</taxon>
        <taxon>Rhizobiaceae</taxon>
        <taxon>Hoeflea</taxon>
    </lineage>
</organism>
<feature type="domain" description="Fumarylacetoacetase-like C-terminal" evidence="3">
    <location>
        <begin position="86"/>
        <end position="323"/>
    </location>
</feature>
<keyword evidence="5" id="KW-1185">Reference proteome</keyword>
<dbReference type="PANTHER" id="PTHR42796:SF4">
    <property type="entry name" value="FUMARYLACETOACETATE HYDROLASE DOMAIN-CONTAINING PROTEIN 2A"/>
    <property type="match status" value="1"/>
</dbReference>
<dbReference type="InterPro" id="IPR011234">
    <property type="entry name" value="Fumarylacetoacetase-like_C"/>
</dbReference>
<dbReference type="InterPro" id="IPR036663">
    <property type="entry name" value="Fumarylacetoacetase_C_sf"/>
</dbReference>
<keyword evidence="4" id="KW-0378">Hydrolase</keyword>
<dbReference type="InterPro" id="IPR051121">
    <property type="entry name" value="FAH"/>
</dbReference>
<reference evidence="4" key="1">
    <citation type="submission" date="2022-11" db="EMBL/GenBank/DDBJ databases">
        <title>Hoeflea poritis sp. nov., isolated from scleractinian coral Porites lutea.</title>
        <authorList>
            <person name="Zhang G."/>
            <person name="Wei Q."/>
            <person name="Cai L."/>
        </authorList>
    </citation>
    <scope>NUCLEOTIDE SEQUENCE</scope>
    <source>
        <strain evidence="4">E7-10</strain>
    </source>
</reference>
<dbReference type="Gene3D" id="3.90.850.10">
    <property type="entry name" value="Fumarylacetoacetase-like, C-terminal domain"/>
    <property type="match status" value="1"/>
</dbReference>
<evidence type="ECO:0000313" key="4">
    <source>
        <dbReference type="EMBL" id="MDA4847814.1"/>
    </source>
</evidence>
<dbReference type="PANTHER" id="PTHR42796">
    <property type="entry name" value="FUMARYLACETOACETATE HYDROLASE DOMAIN-CONTAINING PROTEIN 2A-RELATED"/>
    <property type="match status" value="1"/>
</dbReference>
<comment type="similarity">
    <text evidence="1">Belongs to the FAH family.</text>
</comment>
<dbReference type="Proteomes" id="UP001148313">
    <property type="component" value="Unassembled WGS sequence"/>
</dbReference>
<gene>
    <name evidence="4" type="ORF">OOZ53_20810</name>
</gene>
<sequence length="330" mass="35661">MKFGTIYEHGASVTILQGKDGKARRLADVASAAGVACPAGMLDLVTRSGTDGLLLAALTAAVDAVRGFETADLDWAPPLPNPSKILGVAFNNRELMKKAHRDPGVPNFFLKPPSALQGHGKPIVVDPQWGAVIPEPEVCAVIGRRAKRIGEAEALDYVFGYLIHNDVTSHGLKFQKDSIAVTYDPDMARPEFYGWRNRSGPDDTDAYYVYHTRSKGTDTFGPMGPWITTRDEVADPNDLTVVGTLDEEVFTRDHTGNYRFSVEACIAEASRYFTLEPGDLISFGTTGKGAGRFPRGHKSVLIGEEQGTIGIAIEPLGLLRNPIKHQKGGA</sequence>
<proteinExistence type="inferred from homology"/>
<evidence type="ECO:0000313" key="5">
    <source>
        <dbReference type="Proteomes" id="UP001148313"/>
    </source>
</evidence>
<evidence type="ECO:0000256" key="1">
    <source>
        <dbReference type="ARBA" id="ARBA00010211"/>
    </source>
</evidence>
<accession>A0ABT4VT00</accession>